<feature type="transmembrane region" description="Helical" evidence="7">
    <location>
        <begin position="279"/>
        <end position="297"/>
    </location>
</feature>
<feature type="domain" description="TRAP C4-dicarboxylate transport system permease DctM subunit" evidence="8">
    <location>
        <begin position="9"/>
        <end position="419"/>
    </location>
</feature>
<comment type="subunit">
    <text evidence="7">The complex comprises the extracytoplasmic solute receptor protein and the two transmembrane proteins.</text>
</comment>
<reference evidence="9 10" key="1">
    <citation type="journal article" date="2014" name="Int. J. Syst. Evol. Microbiol.">
        <title>Sneathiella chungangensis sp. nov., isolated from a marine sand, and emended description of the genus Sneathiella.</title>
        <authorList>
            <person name="Siamphan C."/>
            <person name="Kim H."/>
            <person name="Lee J.S."/>
            <person name="Kim W."/>
        </authorList>
    </citation>
    <scope>NUCLEOTIDE SEQUENCE [LARGE SCALE GENOMIC DNA]</scope>
    <source>
        <strain evidence="9 10">KCTC 32476</strain>
    </source>
</reference>
<feature type="transmembrane region" description="Helical" evidence="7">
    <location>
        <begin position="399"/>
        <end position="423"/>
    </location>
</feature>
<evidence type="ECO:0000256" key="3">
    <source>
        <dbReference type="ARBA" id="ARBA00022519"/>
    </source>
</evidence>
<feature type="transmembrane region" description="Helical" evidence="7">
    <location>
        <begin position="241"/>
        <end position="258"/>
    </location>
</feature>
<evidence type="ECO:0000256" key="5">
    <source>
        <dbReference type="ARBA" id="ARBA00022989"/>
    </source>
</evidence>
<keyword evidence="6 7" id="KW-0472">Membrane</keyword>
<organism evidence="9 10">
    <name type="scientific">Sneathiella chungangensis</name>
    <dbReference type="NCBI Taxonomy" id="1418234"/>
    <lineage>
        <taxon>Bacteria</taxon>
        <taxon>Pseudomonadati</taxon>
        <taxon>Pseudomonadota</taxon>
        <taxon>Alphaproteobacteria</taxon>
        <taxon>Sneathiellales</taxon>
        <taxon>Sneathiellaceae</taxon>
        <taxon>Sneathiella</taxon>
    </lineage>
</organism>
<evidence type="ECO:0000259" key="8">
    <source>
        <dbReference type="Pfam" id="PF06808"/>
    </source>
</evidence>
<dbReference type="Pfam" id="PF06808">
    <property type="entry name" value="DctM"/>
    <property type="match status" value="1"/>
</dbReference>
<keyword evidence="4 7" id="KW-0812">Transmembrane</keyword>
<comment type="subcellular location">
    <subcellularLocation>
        <location evidence="1 7">Cell inner membrane</location>
        <topology evidence="1 7">Multi-pass membrane protein</topology>
    </subcellularLocation>
</comment>
<dbReference type="Proteomes" id="UP000445696">
    <property type="component" value="Unassembled WGS sequence"/>
</dbReference>
<evidence type="ECO:0000313" key="9">
    <source>
        <dbReference type="EMBL" id="MZR22693.1"/>
    </source>
</evidence>
<feature type="transmembrane region" description="Helical" evidence="7">
    <location>
        <begin position="141"/>
        <end position="163"/>
    </location>
</feature>
<comment type="function">
    <text evidence="7">Part of the tripartite ATP-independent periplasmic (TRAP) transport system.</text>
</comment>
<dbReference type="RefSeq" id="WP_161339162.1">
    <property type="nucleotide sequence ID" value="NZ_JBHSDG010000004.1"/>
</dbReference>
<feature type="transmembrane region" description="Helical" evidence="7">
    <location>
        <begin position="317"/>
        <end position="350"/>
    </location>
</feature>
<keyword evidence="3 7" id="KW-0997">Cell inner membrane</keyword>
<dbReference type="OrthoDB" id="9790209at2"/>
<dbReference type="PIRSF" id="PIRSF006066">
    <property type="entry name" value="HI0050"/>
    <property type="match status" value="1"/>
</dbReference>
<dbReference type="NCBIfam" id="TIGR00786">
    <property type="entry name" value="dctM"/>
    <property type="match status" value="1"/>
</dbReference>
<keyword evidence="10" id="KW-1185">Reference proteome</keyword>
<evidence type="ECO:0000256" key="4">
    <source>
        <dbReference type="ARBA" id="ARBA00022692"/>
    </source>
</evidence>
<dbReference type="EMBL" id="WTVA01000004">
    <property type="protein sequence ID" value="MZR22693.1"/>
    <property type="molecule type" value="Genomic_DNA"/>
</dbReference>
<evidence type="ECO:0000256" key="6">
    <source>
        <dbReference type="ARBA" id="ARBA00023136"/>
    </source>
</evidence>
<gene>
    <name evidence="9" type="ORF">GQF03_10140</name>
</gene>
<name>A0A845MF71_9PROT</name>
<dbReference type="GO" id="GO:0022857">
    <property type="term" value="F:transmembrane transporter activity"/>
    <property type="evidence" value="ECO:0007669"/>
    <property type="project" value="UniProtKB-UniRule"/>
</dbReference>
<feature type="transmembrane region" description="Helical" evidence="7">
    <location>
        <begin position="216"/>
        <end position="235"/>
    </location>
</feature>
<accession>A0A845MF71</accession>
<feature type="transmembrane region" description="Helical" evidence="7">
    <location>
        <begin position="357"/>
        <end position="379"/>
    </location>
</feature>
<dbReference type="InterPro" id="IPR004681">
    <property type="entry name" value="TRAP_DctM"/>
</dbReference>
<dbReference type="PANTHER" id="PTHR33362:SF5">
    <property type="entry name" value="C4-DICARBOXYLATE TRAP TRANSPORTER LARGE PERMEASE PROTEIN DCTM"/>
    <property type="match status" value="1"/>
</dbReference>
<feature type="transmembrane region" description="Helical" evidence="7">
    <location>
        <begin position="96"/>
        <end position="120"/>
    </location>
</feature>
<evidence type="ECO:0000313" key="10">
    <source>
        <dbReference type="Proteomes" id="UP000445696"/>
    </source>
</evidence>
<keyword evidence="2" id="KW-1003">Cell membrane</keyword>
<dbReference type="InterPro" id="IPR010656">
    <property type="entry name" value="DctM"/>
</dbReference>
<keyword evidence="7" id="KW-0813">Transport</keyword>
<feature type="transmembrane region" description="Helical" evidence="7">
    <location>
        <begin position="27"/>
        <end position="46"/>
    </location>
</feature>
<evidence type="ECO:0000256" key="7">
    <source>
        <dbReference type="RuleBase" id="RU369079"/>
    </source>
</evidence>
<feature type="transmembrane region" description="Helical" evidence="7">
    <location>
        <begin position="169"/>
        <end position="195"/>
    </location>
</feature>
<comment type="caution">
    <text evidence="9">The sequence shown here is derived from an EMBL/GenBank/DDBJ whole genome shotgun (WGS) entry which is preliminary data.</text>
</comment>
<evidence type="ECO:0000256" key="1">
    <source>
        <dbReference type="ARBA" id="ARBA00004429"/>
    </source>
</evidence>
<dbReference type="AlphaFoldDB" id="A0A845MF71"/>
<protein>
    <recommendedName>
        <fullName evidence="7">TRAP transporter large permease protein</fullName>
    </recommendedName>
</protein>
<feature type="transmembrane region" description="Helical" evidence="7">
    <location>
        <begin position="58"/>
        <end position="76"/>
    </location>
</feature>
<comment type="similarity">
    <text evidence="7">Belongs to the TRAP transporter large permease family.</text>
</comment>
<dbReference type="PANTHER" id="PTHR33362">
    <property type="entry name" value="SIALIC ACID TRAP TRANSPORTER PERMEASE PROTEIN SIAT-RELATED"/>
    <property type="match status" value="1"/>
</dbReference>
<proteinExistence type="inferred from homology"/>
<evidence type="ECO:0000256" key="2">
    <source>
        <dbReference type="ARBA" id="ARBA00022475"/>
    </source>
</evidence>
<keyword evidence="5 7" id="KW-1133">Transmembrane helix</keyword>
<dbReference type="GO" id="GO:0005886">
    <property type="term" value="C:plasma membrane"/>
    <property type="evidence" value="ECO:0007669"/>
    <property type="project" value="UniProtKB-SubCell"/>
</dbReference>
<sequence length="428" mass="45215">MIATVISLLLLVLLVFGIPIGFALAISGMIGLYWVGGTSAAIAILSSMPRDTAMTFEFVTIPMFLLMAEFVLRSGIADDLFNSAAAWFGRVRGGLGMATALAGAGFGAICGSSTAAAATLSSTSLPAMRKRGYEPRMAAGVVAVSGTLAMLIPPSIAMVVYGLLADVNIAKLLIAGVGPGILIMMTIMITTYLLAWQDPKRAPLGARVPLREKISTLRKVGPILVLFLSVTGVIYTGIATPTEAAALGALVSAIIYFTRGKRTPGEVYSLISRAVKTTCMLAIIMLGAHIFSVFFALTQTTQNLVGWVGSLPLDPWMILIVLVLIYIALGCFLDQMAILVLTVPIVAPVVASLGFDLVWLGVIIIVCAEIGMVTPPFGLNCFVVAKYSDTSLLDVFMGTFPHVIAHIVAIAILLLLPELTLWLPDQMH</sequence>